<reference evidence="2" key="2">
    <citation type="journal article" date="2015" name="Fish Shellfish Immunol.">
        <title>Early steps in the European eel (Anguilla anguilla)-Vibrio vulnificus interaction in the gills: Role of the RtxA13 toxin.</title>
        <authorList>
            <person name="Callol A."/>
            <person name="Pajuelo D."/>
            <person name="Ebbesson L."/>
            <person name="Teles M."/>
            <person name="MacKenzie S."/>
            <person name="Amaro C."/>
        </authorList>
    </citation>
    <scope>NUCLEOTIDE SEQUENCE</scope>
</reference>
<protein>
    <submittedName>
        <fullName evidence="2">Uncharacterized protein</fullName>
    </submittedName>
</protein>
<organism evidence="2">
    <name type="scientific">Anguilla anguilla</name>
    <name type="common">European freshwater eel</name>
    <name type="synonym">Muraena anguilla</name>
    <dbReference type="NCBI Taxonomy" id="7936"/>
    <lineage>
        <taxon>Eukaryota</taxon>
        <taxon>Metazoa</taxon>
        <taxon>Chordata</taxon>
        <taxon>Craniata</taxon>
        <taxon>Vertebrata</taxon>
        <taxon>Euteleostomi</taxon>
        <taxon>Actinopterygii</taxon>
        <taxon>Neopterygii</taxon>
        <taxon>Teleostei</taxon>
        <taxon>Anguilliformes</taxon>
        <taxon>Anguillidae</taxon>
        <taxon>Anguilla</taxon>
    </lineage>
</organism>
<evidence type="ECO:0000256" key="1">
    <source>
        <dbReference type="SAM" id="MobiDB-lite"/>
    </source>
</evidence>
<accession>A0A0E9VTX2</accession>
<evidence type="ECO:0000313" key="2">
    <source>
        <dbReference type="EMBL" id="JAH81487.1"/>
    </source>
</evidence>
<sequence>MSNHVTRPLIPLGKRPFPILKSLGGDSAKGSPSTS</sequence>
<dbReference type="EMBL" id="GBXM01027090">
    <property type="protein sequence ID" value="JAH81487.1"/>
    <property type="molecule type" value="Transcribed_RNA"/>
</dbReference>
<dbReference type="AlphaFoldDB" id="A0A0E9VTX2"/>
<feature type="region of interest" description="Disordered" evidence="1">
    <location>
        <begin position="1"/>
        <end position="35"/>
    </location>
</feature>
<name>A0A0E9VTX2_ANGAN</name>
<reference evidence="2" key="1">
    <citation type="submission" date="2014-11" db="EMBL/GenBank/DDBJ databases">
        <authorList>
            <person name="Amaro Gonzalez C."/>
        </authorList>
    </citation>
    <scope>NUCLEOTIDE SEQUENCE</scope>
</reference>
<proteinExistence type="predicted"/>